<organism evidence="4 5">
    <name type="scientific">Halomonas korlensis</name>
    <dbReference type="NCBI Taxonomy" id="463301"/>
    <lineage>
        <taxon>Bacteria</taxon>
        <taxon>Pseudomonadati</taxon>
        <taxon>Pseudomonadota</taxon>
        <taxon>Gammaproteobacteria</taxon>
        <taxon>Oceanospirillales</taxon>
        <taxon>Halomonadaceae</taxon>
        <taxon>Halomonas</taxon>
    </lineage>
</organism>
<accession>A0A1I7IMD2</accession>
<dbReference type="RefSeq" id="WP_089795882.1">
    <property type="nucleotide sequence ID" value="NZ_FPBP01000007.1"/>
</dbReference>
<keyword evidence="1" id="KW-0862">Zinc</keyword>
<name>A0A1I7IMD2_9GAMM</name>
<dbReference type="PROSITE" id="PS00028">
    <property type="entry name" value="ZINC_FINGER_C2H2_1"/>
    <property type="match status" value="1"/>
</dbReference>
<dbReference type="AlphaFoldDB" id="A0A1I7IMD2"/>
<reference evidence="5" key="1">
    <citation type="submission" date="2016-10" db="EMBL/GenBank/DDBJ databases">
        <authorList>
            <person name="Varghese N."/>
            <person name="Submissions S."/>
        </authorList>
    </citation>
    <scope>NUCLEOTIDE SEQUENCE [LARGE SCALE GENOMIC DNA]</scope>
    <source>
        <strain evidence="5">CGMCC 1.6981</strain>
    </source>
</reference>
<dbReference type="InterPro" id="IPR036236">
    <property type="entry name" value="Znf_C2H2_sf"/>
</dbReference>
<evidence type="ECO:0000313" key="5">
    <source>
        <dbReference type="Proteomes" id="UP000198693"/>
    </source>
</evidence>
<gene>
    <name evidence="4" type="ORF">SAMN04487955_107137</name>
</gene>
<feature type="domain" description="C2H2-type" evidence="3">
    <location>
        <begin position="4"/>
        <end position="32"/>
    </location>
</feature>
<sequence length="175" mass="19605">MAQFRCEICGEGFEQKSRYERHMQTSHPKQAVSAADIEKTLKGVDFPRTRDGLLDRVGDEAQPVREILEQLPNREYRDAAEVARAFGELRTHKKAPDNQPSKTGGQQAMQASSSTPSAARLASLFAGIDFPVNGDELKRYARPKASKQEMQILEKFGGHTYHNMADVTKELNRVS</sequence>
<evidence type="ECO:0000259" key="3">
    <source>
        <dbReference type="PROSITE" id="PS50157"/>
    </source>
</evidence>
<dbReference type="Gene3D" id="3.30.160.60">
    <property type="entry name" value="Classic Zinc Finger"/>
    <property type="match status" value="1"/>
</dbReference>
<dbReference type="Pfam" id="PF11387">
    <property type="entry name" value="DUF2795"/>
    <property type="match status" value="2"/>
</dbReference>
<dbReference type="Proteomes" id="UP000198693">
    <property type="component" value="Unassembled WGS sequence"/>
</dbReference>
<dbReference type="InterPro" id="IPR021527">
    <property type="entry name" value="DUF2795"/>
</dbReference>
<dbReference type="PROSITE" id="PS50157">
    <property type="entry name" value="ZINC_FINGER_C2H2_2"/>
    <property type="match status" value="1"/>
</dbReference>
<protein>
    <recommendedName>
        <fullName evidence="3">C2H2-type domain-containing protein</fullName>
    </recommendedName>
</protein>
<feature type="compositionally biased region" description="Polar residues" evidence="2">
    <location>
        <begin position="98"/>
        <end position="116"/>
    </location>
</feature>
<keyword evidence="5" id="KW-1185">Reference proteome</keyword>
<dbReference type="OrthoDB" id="6161020at2"/>
<evidence type="ECO:0000313" key="4">
    <source>
        <dbReference type="EMBL" id="SFU74068.1"/>
    </source>
</evidence>
<keyword evidence="1" id="KW-0479">Metal-binding</keyword>
<feature type="region of interest" description="Disordered" evidence="2">
    <location>
        <begin position="88"/>
        <end position="116"/>
    </location>
</feature>
<dbReference type="STRING" id="463301.SAMN04487955_107137"/>
<evidence type="ECO:0000256" key="2">
    <source>
        <dbReference type="SAM" id="MobiDB-lite"/>
    </source>
</evidence>
<dbReference type="SUPFAM" id="SSF57667">
    <property type="entry name" value="beta-beta-alpha zinc fingers"/>
    <property type="match status" value="1"/>
</dbReference>
<proteinExistence type="predicted"/>
<dbReference type="SMART" id="SM00355">
    <property type="entry name" value="ZnF_C2H2"/>
    <property type="match status" value="1"/>
</dbReference>
<dbReference type="InterPro" id="IPR013087">
    <property type="entry name" value="Znf_C2H2_type"/>
</dbReference>
<dbReference type="EMBL" id="FPBP01000007">
    <property type="protein sequence ID" value="SFU74068.1"/>
    <property type="molecule type" value="Genomic_DNA"/>
</dbReference>
<dbReference type="GO" id="GO:0008270">
    <property type="term" value="F:zinc ion binding"/>
    <property type="evidence" value="ECO:0007669"/>
    <property type="project" value="UniProtKB-KW"/>
</dbReference>
<keyword evidence="1" id="KW-0863">Zinc-finger</keyword>
<evidence type="ECO:0000256" key="1">
    <source>
        <dbReference type="PROSITE-ProRule" id="PRU00042"/>
    </source>
</evidence>